<reference evidence="1 2" key="1">
    <citation type="submission" date="2021-03" db="EMBL/GenBank/DDBJ databases">
        <title>Whole genome sequence of Jiella sp. MQZ13P-4.</title>
        <authorList>
            <person name="Tuo L."/>
        </authorList>
    </citation>
    <scope>NUCLEOTIDE SEQUENCE [LARGE SCALE GENOMIC DNA]</scope>
    <source>
        <strain evidence="1 2">MQZ13P-4</strain>
    </source>
</reference>
<comment type="caution">
    <text evidence="1">The sequence shown here is derived from an EMBL/GenBank/DDBJ whole genome shotgun (WGS) entry which is preliminary data.</text>
</comment>
<gene>
    <name evidence="1" type="ORF">J1C47_11070</name>
</gene>
<dbReference type="Proteomes" id="UP000664288">
    <property type="component" value="Unassembled WGS sequence"/>
</dbReference>
<name>A0ABS3J3D6_9HYPH</name>
<accession>A0ABS3J3D6</accession>
<dbReference type="EMBL" id="JAFMPY010000009">
    <property type="protein sequence ID" value="MBO0904186.1"/>
    <property type="molecule type" value="Genomic_DNA"/>
</dbReference>
<evidence type="ECO:0000313" key="1">
    <source>
        <dbReference type="EMBL" id="MBO0904186.1"/>
    </source>
</evidence>
<dbReference type="RefSeq" id="WP_207350823.1">
    <property type="nucleotide sequence ID" value="NZ_JAFMPY010000009.1"/>
</dbReference>
<sequence length="123" mass="13050">MRRAMPFPPKMTVDAPKSAAELVTLATLSPLVIGSRLGQFWFALATVPTAKDKSEATRMVTEKLAATAEATVAMQTAFARAAGDAFLAALSGRGPANAMDAIMAAGLRPYSRRVKANQRRLSK</sequence>
<evidence type="ECO:0008006" key="3">
    <source>
        <dbReference type="Google" id="ProtNLM"/>
    </source>
</evidence>
<keyword evidence="2" id="KW-1185">Reference proteome</keyword>
<organism evidence="1 2">
    <name type="scientific">Jiella sonneratiae</name>
    <dbReference type="NCBI Taxonomy" id="2816856"/>
    <lineage>
        <taxon>Bacteria</taxon>
        <taxon>Pseudomonadati</taxon>
        <taxon>Pseudomonadota</taxon>
        <taxon>Alphaproteobacteria</taxon>
        <taxon>Hyphomicrobiales</taxon>
        <taxon>Aurantimonadaceae</taxon>
        <taxon>Jiella</taxon>
    </lineage>
</organism>
<proteinExistence type="predicted"/>
<protein>
    <recommendedName>
        <fullName evidence="3">Antifreeze protein</fullName>
    </recommendedName>
</protein>
<evidence type="ECO:0000313" key="2">
    <source>
        <dbReference type="Proteomes" id="UP000664288"/>
    </source>
</evidence>